<dbReference type="HOGENOM" id="CLU_2883955_0_0_9"/>
<dbReference type="AlphaFoldDB" id="E8JN65"/>
<name>E8JN65_STREI</name>
<evidence type="ECO:0000313" key="2">
    <source>
        <dbReference type="Proteomes" id="UP000005699"/>
    </source>
</evidence>
<reference evidence="1 2" key="1">
    <citation type="submission" date="2010-12" db="EMBL/GenBank/DDBJ databases">
        <authorList>
            <person name="Muzny D."/>
            <person name="Qin X."/>
            <person name="Deng J."/>
            <person name="Jiang H."/>
            <person name="Liu Y."/>
            <person name="Qu J."/>
            <person name="Song X.-Z."/>
            <person name="Zhang L."/>
            <person name="Thornton R."/>
            <person name="Coyle M."/>
            <person name="Francisco L."/>
            <person name="Jackson L."/>
            <person name="Javaid M."/>
            <person name="Korchina V."/>
            <person name="Kovar C."/>
            <person name="Mata R."/>
            <person name="Mathew T."/>
            <person name="Ngo R."/>
            <person name="Nguyen L."/>
            <person name="Nguyen N."/>
            <person name="Okwuonu G."/>
            <person name="Ongeri F."/>
            <person name="Pham C."/>
            <person name="Simmons D."/>
            <person name="Wilczek-Boney K."/>
            <person name="Hale W."/>
            <person name="Jakkamsetti A."/>
            <person name="Pham P."/>
            <person name="Ruth R."/>
            <person name="San Lucas F."/>
            <person name="Warren J."/>
            <person name="Zhang J."/>
            <person name="Zhao Z."/>
            <person name="Zhou C."/>
            <person name="Zhu D."/>
            <person name="Lee S."/>
            <person name="Bess C."/>
            <person name="Blankenburg K."/>
            <person name="Forbes L."/>
            <person name="Fu Q."/>
            <person name="Gubbala S."/>
            <person name="Hirani K."/>
            <person name="Jayaseelan J.C."/>
            <person name="Lara F."/>
            <person name="Munidasa M."/>
            <person name="Palculict T."/>
            <person name="Patil S."/>
            <person name="Pu L.-L."/>
            <person name="Saada N."/>
            <person name="Tang L."/>
            <person name="Weissenberger G."/>
            <person name="Zhu Y."/>
            <person name="Hemphill L."/>
            <person name="Shang Y."/>
            <person name="Youmans B."/>
            <person name="Ayvaz T."/>
            <person name="Ross M."/>
            <person name="Santibanez J."/>
            <person name="Aqrawi P."/>
            <person name="Gross S."/>
            <person name="Joshi V."/>
            <person name="Fowler G."/>
            <person name="Nazareth L."/>
            <person name="Reid J."/>
            <person name="Worley K."/>
            <person name="Petrosino J."/>
            <person name="Highlander S."/>
            <person name="Gibbs R."/>
        </authorList>
    </citation>
    <scope>NUCLEOTIDE SEQUENCE [LARGE SCALE GENOMIC DNA]</scope>
    <source>
        <strain evidence="1 2">ATCC 9812</strain>
    </source>
</reference>
<organism evidence="1 2">
    <name type="scientific">Streptococcus equinus ATCC 9812</name>
    <dbReference type="NCBI Taxonomy" id="525379"/>
    <lineage>
        <taxon>Bacteria</taxon>
        <taxon>Bacillati</taxon>
        <taxon>Bacillota</taxon>
        <taxon>Bacilli</taxon>
        <taxon>Lactobacillales</taxon>
        <taxon>Streptococcaceae</taxon>
        <taxon>Streptococcus</taxon>
    </lineage>
</organism>
<proteinExistence type="predicted"/>
<gene>
    <name evidence="1" type="ORF">HMPREF0819_0438</name>
</gene>
<comment type="caution">
    <text evidence="1">The sequence shown here is derived from an EMBL/GenBank/DDBJ whole genome shotgun (WGS) entry which is preliminary data.</text>
</comment>
<accession>E8JN65</accession>
<dbReference type="Proteomes" id="UP000005699">
    <property type="component" value="Unassembled WGS sequence"/>
</dbReference>
<sequence>MDGDFPSSYSVFSFNYTNSCSGNPGIQVAFRNVHGALNHTSDESKIIFGIDNISSDSSAEDIG</sequence>
<dbReference type="EMBL" id="AEVB01000010">
    <property type="protein sequence ID" value="EFW89332.1"/>
    <property type="molecule type" value="Genomic_DNA"/>
</dbReference>
<protein>
    <submittedName>
        <fullName evidence="1">Uncharacterized protein</fullName>
    </submittedName>
</protein>
<evidence type="ECO:0000313" key="1">
    <source>
        <dbReference type="EMBL" id="EFW89332.1"/>
    </source>
</evidence>